<feature type="chain" id="PRO_5046525377" evidence="1">
    <location>
        <begin position="22"/>
        <end position="481"/>
    </location>
</feature>
<reference evidence="2 3" key="1">
    <citation type="submission" date="2022-04" db="EMBL/GenBank/DDBJ databases">
        <title>Hymenobacter sp. isolated from the air.</title>
        <authorList>
            <person name="Won M."/>
            <person name="Lee C.-M."/>
            <person name="Woen H.-Y."/>
            <person name="Kwon S.-W."/>
        </authorList>
    </citation>
    <scope>NUCLEOTIDE SEQUENCE [LARGE SCALE GENOMIC DNA]</scope>
    <source>
        <strain evidence="3">5516 S-25</strain>
    </source>
</reference>
<dbReference type="EMBL" id="CP095848">
    <property type="protein sequence ID" value="UPL50402.1"/>
    <property type="molecule type" value="Genomic_DNA"/>
</dbReference>
<dbReference type="InterPro" id="IPR026444">
    <property type="entry name" value="Secre_tail"/>
</dbReference>
<dbReference type="InterPro" id="IPR013431">
    <property type="entry name" value="Delta_60_rpt"/>
</dbReference>
<organism evidence="2 3">
    <name type="scientific">Hymenobacter sublimis</name>
    <dbReference type="NCBI Taxonomy" id="2933777"/>
    <lineage>
        <taxon>Bacteria</taxon>
        <taxon>Pseudomonadati</taxon>
        <taxon>Bacteroidota</taxon>
        <taxon>Cytophagia</taxon>
        <taxon>Cytophagales</taxon>
        <taxon>Hymenobacteraceae</taxon>
        <taxon>Hymenobacter</taxon>
    </lineage>
</organism>
<gene>
    <name evidence="2" type="ORF">MWH26_05710</name>
</gene>
<dbReference type="NCBIfam" id="TIGR04183">
    <property type="entry name" value="Por_Secre_tail"/>
    <property type="match status" value="1"/>
</dbReference>
<dbReference type="RefSeq" id="WP_247976432.1">
    <property type="nucleotide sequence ID" value="NZ_CP095848.1"/>
</dbReference>
<dbReference type="Gene3D" id="2.80.10.50">
    <property type="match status" value="3"/>
</dbReference>
<sequence>MWRILVITSGVLVGLASSSRAQSPVVDTSFQPTQVWQGAAGTQPRVSGVLTAVVRQPDGKFVVGGVFTEINGVPANNLARLLPDGTVDAAFTAASAANGPVMALALQTDGKIVVGGSFSSLSGGARVAIGRLLPTGTLDTPFAPPSVALNGATPTVYSLAVQPDGRVLLGGYFNVRGTNTTQLLDRLDGASGQPDANFRPYQAANTGVYSLLLLPNGKIVVGGSAFSYQLGTLLTQLHPDGSPDNSFTSLTNYYTSEIRALTLDEVGNIYAAGLYNSAGSGHPYLRRLRPNGTTDASFDYRGNQLNTIRALSIQPNGRLLTGGLLTERVVTTGAVDGNFLSKDAPRAASNPNNNWGVSALLVQPDGAIMVAGSLQHPSLAYTTALVRLREANVLHVSSSVADARTNAWPVPSRQVLHVNLDASDSPQRVQLLDALGRPVRTIMQPNPAFTLSLTGLVAGIYHLQVQYAEAKLVTRRVVIVD</sequence>
<evidence type="ECO:0000313" key="3">
    <source>
        <dbReference type="Proteomes" id="UP000829647"/>
    </source>
</evidence>
<name>A0ABY4JF26_9BACT</name>
<dbReference type="SUPFAM" id="SSF101898">
    <property type="entry name" value="NHL repeat"/>
    <property type="match status" value="1"/>
</dbReference>
<evidence type="ECO:0000256" key="1">
    <source>
        <dbReference type="SAM" id="SignalP"/>
    </source>
</evidence>
<accession>A0ABY4JF26</accession>
<evidence type="ECO:0000313" key="2">
    <source>
        <dbReference type="EMBL" id="UPL50402.1"/>
    </source>
</evidence>
<keyword evidence="3" id="KW-1185">Reference proteome</keyword>
<keyword evidence="1" id="KW-0732">Signal</keyword>
<feature type="signal peptide" evidence="1">
    <location>
        <begin position="1"/>
        <end position="21"/>
    </location>
</feature>
<dbReference type="Proteomes" id="UP000829647">
    <property type="component" value="Chromosome"/>
</dbReference>
<proteinExistence type="predicted"/>
<dbReference type="NCBIfam" id="TIGR02608">
    <property type="entry name" value="delta_60_rpt"/>
    <property type="match status" value="6"/>
</dbReference>
<dbReference type="Pfam" id="PF17164">
    <property type="entry name" value="DUF5122"/>
    <property type="match status" value="5"/>
</dbReference>
<protein>
    <submittedName>
        <fullName evidence="2">T9SS type A sorting domain-containing protein</fullName>
    </submittedName>
</protein>